<protein>
    <recommendedName>
        <fullName evidence="4">DUF1963 domain-containing protein</fullName>
    </recommendedName>
</protein>
<name>A0ABW8LJZ2_9ACTN</name>
<keyword evidence="3" id="KW-1185">Reference proteome</keyword>
<evidence type="ECO:0008006" key="4">
    <source>
        <dbReference type="Google" id="ProtNLM"/>
    </source>
</evidence>
<comment type="caution">
    <text evidence="2">The sequence shown here is derived from an EMBL/GenBank/DDBJ whole genome shotgun (WGS) entry which is preliminary data.</text>
</comment>
<dbReference type="RefSeq" id="WP_404746387.1">
    <property type="nucleotide sequence ID" value="NZ_JBJDQH010000005.1"/>
</dbReference>
<dbReference type="EMBL" id="JBJDQH010000005">
    <property type="protein sequence ID" value="MFK4266228.1"/>
    <property type="molecule type" value="Genomic_DNA"/>
</dbReference>
<gene>
    <name evidence="2" type="ORF">ACI2L5_14955</name>
</gene>
<dbReference type="Proteomes" id="UP001620295">
    <property type="component" value="Unassembled WGS sequence"/>
</dbReference>
<evidence type="ECO:0000313" key="2">
    <source>
        <dbReference type="EMBL" id="MFK4266228.1"/>
    </source>
</evidence>
<evidence type="ECO:0000313" key="3">
    <source>
        <dbReference type="Proteomes" id="UP001620295"/>
    </source>
</evidence>
<evidence type="ECO:0000256" key="1">
    <source>
        <dbReference type="SAM" id="MobiDB-lite"/>
    </source>
</evidence>
<sequence>MLSPTIEQFLDHPEHDAPEGDAAEGDLLAEDWNEQLDVAVRVHLLDRWLSEDAPDAPMVLTDIRPEPNEPWMMRPDALVKTGLFPAVEHTSGTRRDPHACRAIAVAEAASAVERALLAGGSAPSRRVERLIADLRELILSQGREAVLVTVVDPVTGAVVPDETHVVLAWETEYDAALRISVVPRREREGRGEPRHAACSFAACPDGVRVPPEEHGVAEAKVRALCAGTVLAALLKCDGRAAFSVGWRTHGLDPEQAADLDEVREWWENTSWCEEYDDTFLGVYYDYGAGAWFGPPHLIPTQEQIDNIDSEGRDDYPARDCTTLGAPGESATSLWMLGDQLHSLHTAAFLTEVEAFRRACRHQCRETSDVSGPLVDALLDELLARPLERVGGPERRMLIWADADEDGGFWRTDDHSIDVYEDARRLLVVGPHEALYMIFNGDSGS</sequence>
<reference evidence="2 3" key="1">
    <citation type="submission" date="2024-11" db="EMBL/GenBank/DDBJ databases">
        <title>The Natural Products Discovery Center: Release of the First 8490 Sequenced Strains for Exploring Actinobacteria Biosynthetic Diversity.</title>
        <authorList>
            <person name="Kalkreuter E."/>
            <person name="Kautsar S.A."/>
            <person name="Yang D."/>
            <person name="Bader C.D."/>
            <person name="Teijaro C.N."/>
            <person name="Fluegel L."/>
            <person name="Davis C.M."/>
            <person name="Simpson J.R."/>
            <person name="Lauterbach L."/>
            <person name="Steele A.D."/>
            <person name="Gui C."/>
            <person name="Meng S."/>
            <person name="Li G."/>
            <person name="Viehrig K."/>
            <person name="Ye F."/>
            <person name="Su P."/>
            <person name="Kiefer A.F."/>
            <person name="Nichols A."/>
            <person name="Cepeda A.J."/>
            <person name="Yan W."/>
            <person name="Fan B."/>
            <person name="Jiang Y."/>
            <person name="Adhikari A."/>
            <person name="Zheng C.-J."/>
            <person name="Schuster L."/>
            <person name="Cowan T.M."/>
            <person name="Smanski M.J."/>
            <person name="Chevrette M.G."/>
            <person name="De Carvalho L.P.S."/>
            <person name="Shen B."/>
        </authorList>
    </citation>
    <scope>NUCLEOTIDE SEQUENCE [LARGE SCALE GENOMIC DNA]</scope>
    <source>
        <strain evidence="2 3">NPDC020863</strain>
    </source>
</reference>
<organism evidence="2 3">
    <name type="scientific">Streptomyces milbemycinicus</name>
    <dbReference type="NCBI Taxonomy" id="476552"/>
    <lineage>
        <taxon>Bacteria</taxon>
        <taxon>Bacillati</taxon>
        <taxon>Actinomycetota</taxon>
        <taxon>Actinomycetes</taxon>
        <taxon>Kitasatosporales</taxon>
        <taxon>Streptomycetaceae</taxon>
        <taxon>Streptomyces</taxon>
    </lineage>
</organism>
<proteinExistence type="predicted"/>
<accession>A0ABW8LJZ2</accession>
<feature type="compositionally biased region" description="Basic and acidic residues" evidence="1">
    <location>
        <begin position="9"/>
        <end position="18"/>
    </location>
</feature>
<feature type="region of interest" description="Disordered" evidence="1">
    <location>
        <begin position="1"/>
        <end position="22"/>
    </location>
</feature>